<evidence type="ECO:0000256" key="1">
    <source>
        <dbReference type="ARBA" id="ARBA00004141"/>
    </source>
</evidence>
<dbReference type="PANTHER" id="PTHR38459">
    <property type="entry name" value="PROPHAGE BACTOPRENOL-LINKED GLUCOSE TRANSLOCASE HOMOLOG"/>
    <property type="match status" value="1"/>
</dbReference>
<accession>A0A645ASJ3</accession>
<reference evidence="8" key="1">
    <citation type="submission" date="2019-08" db="EMBL/GenBank/DDBJ databases">
        <authorList>
            <person name="Kucharzyk K."/>
            <person name="Murdoch R.W."/>
            <person name="Higgins S."/>
            <person name="Loffler F."/>
        </authorList>
    </citation>
    <scope>NUCLEOTIDE SEQUENCE</scope>
</reference>
<dbReference type="PANTHER" id="PTHR38459:SF1">
    <property type="entry name" value="PROPHAGE BACTOPRENOL-LINKED GLUCOSE TRANSLOCASE HOMOLOG"/>
    <property type="match status" value="1"/>
</dbReference>
<comment type="similarity">
    <text evidence="2">Belongs to the GtrA family.</text>
</comment>
<evidence type="ECO:0000259" key="7">
    <source>
        <dbReference type="Pfam" id="PF04138"/>
    </source>
</evidence>
<evidence type="ECO:0000313" key="8">
    <source>
        <dbReference type="EMBL" id="MPM56047.1"/>
    </source>
</evidence>
<sequence length="162" mass="18463">MKRLACLKDWLFTHPTGMLLGQFIRFGLVGVTNTALSYGIYALILWLGGHYILASVVSFVISVAWSFLLNNRFVFRKATGEARVWWKTLLKTYLSYGVTGLLLANALLYLWIDVFGVSQYIAFLLNLVITIPTNFLLNRFWAYRTDVVVATQERVPTSVEND</sequence>
<keyword evidence="4 6" id="KW-1133">Transmembrane helix</keyword>
<dbReference type="Pfam" id="PF04138">
    <property type="entry name" value="GtrA_DPMS_TM"/>
    <property type="match status" value="1"/>
</dbReference>
<organism evidence="8">
    <name type="scientific">bioreactor metagenome</name>
    <dbReference type="NCBI Taxonomy" id="1076179"/>
    <lineage>
        <taxon>unclassified sequences</taxon>
        <taxon>metagenomes</taxon>
        <taxon>ecological metagenomes</taxon>
    </lineage>
</organism>
<evidence type="ECO:0000256" key="2">
    <source>
        <dbReference type="ARBA" id="ARBA00009399"/>
    </source>
</evidence>
<feature type="transmembrane region" description="Helical" evidence="6">
    <location>
        <begin position="118"/>
        <end position="137"/>
    </location>
</feature>
<evidence type="ECO:0000256" key="6">
    <source>
        <dbReference type="SAM" id="Phobius"/>
    </source>
</evidence>
<dbReference type="InterPro" id="IPR007267">
    <property type="entry name" value="GtrA_DPMS_TM"/>
</dbReference>
<evidence type="ECO:0000256" key="4">
    <source>
        <dbReference type="ARBA" id="ARBA00022989"/>
    </source>
</evidence>
<evidence type="ECO:0000256" key="3">
    <source>
        <dbReference type="ARBA" id="ARBA00022692"/>
    </source>
</evidence>
<dbReference type="AlphaFoldDB" id="A0A645ASJ3"/>
<name>A0A645ASJ3_9ZZZZ</name>
<proteinExistence type="inferred from homology"/>
<dbReference type="GO" id="GO:0000271">
    <property type="term" value="P:polysaccharide biosynthetic process"/>
    <property type="evidence" value="ECO:0007669"/>
    <property type="project" value="InterPro"/>
</dbReference>
<feature type="transmembrane region" description="Helical" evidence="6">
    <location>
        <begin position="23"/>
        <end position="44"/>
    </location>
</feature>
<dbReference type="GO" id="GO:0005886">
    <property type="term" value="C:plasma membrane"/>
    <property type="evidence" value="ECO:0007669"/>
    <property type="project" value="TreeGrafter"/>
</dbReference>
<comment type="subcellular location">
    <subcellularLocation>
        <location evidence="1">Membrane</location>
        <topology evidence="1">Multi-pass membrane protein</topology>
    </subcellularLocation>
</comment>
<feature type="domain" description="GtrA/DPMS transmembrane" evidence="7">
    <location>
        <begin position="25"/>
        <end position="142"/>
    </location>
</feature>
<keyword evidence="3 6" id="KW-0812">Transmembrane</keyword>
<dbReference type="InterPro" id="IPR051401">
    <property type="entry name" value="GtrA_CellWall_Glycosyl"/>
</dbReference>
<dbReference type="EMBL" id="VSSQ01015556">
    <property type="protein sequence ID" value="MPM56047.1"/>
    <property type="molecule type" value="Genomic_DNA"/>
</dbReference>
<keyword evidence="5 6" id="KW-0472">Membrane</keyword>
<gene>
    <name evidence="8" type="ORF">SDC9_102846</name>
</gene>
<comment type="caution">
    <text evidence="8">The sequence shown here is derived from an EMBL/GenBank/DDBJ whole genome shotgun (WGS) entry which is preliminary data.</text>
</comment>
<protein>
    <recommendedName>
        <fullName evidence="7">GtrA/DPMS transmembrane domain-containing protein</fullName>
    </recommendedName>
</protein>
<feature type="transmembrane region" description="Helical" evidence="6">
    <location>
        <begin position="93"/>
        <end position="112"/>
    </location>
</feature>
<feature type="transmembrane region" description="Helical" evidence="6">
    <location>
        <begin position="50"/>
        <end position="69"/>
    </location>
</feature>
<evidence type="ECO:0000256" key="5">
    <source>
        <dbReference type="ARBA" id="ARBA00023136"/>
    </source>
</evidence>